<name>A0A8J7Q9M9_9BACT</name>
<evidence type="ECO:0000259" key="3">
    <source>
        <dbReference type="PROSITE" id="PS50110"/>
    </source>
</evidence>
<dbReference type="PANTHER" id="PTHR44591">
    <property type="entry name" value="STRESS RESPONSE REGULATOR PROTEIN 1"/>
    <property type="match status" value="1"/>
</dbReference>
<dbReference type="SMART" id="SM00448">
    <property type="entry name" value="REC"/>
    <property type="match status" value="1"/>
</dbReference>
<keyword evidence="1 2" id="KW-0597">Phosphoprotein</keyword>
<dbReference type="SUPFAM" id="SSF52172">
    <property type="entry name" value="CheY-like"/>
    <property type="match status" value="1"/>
</dbReference>
<feature type="domain" description="Response regulatory" evidence="3">
    <location>
        <begin position="6"/>
        <end position="122"/>
    </location>
</feature>
<dbReference type="InterPro" id="IPR013655">
    <property type="entry name" value="PAS_fold_3"/>
</dbReference>
<accession>A0A8J7Q9M9</accession>
<dbReference type="PROSITE" id="PS50110">
    <property type="entry name" value="RESPONSE_REGULATORY"/>
    <property type="match status" value="1"/>
</dbReference>
<dbReference type="Proteomes" id="UP000664417">
    <property type="component" value="Unassembled WGS sequence"/>
</dbReference>
<dbReference type="SMART" id="SM00091">
    <property type="entry name" value="PAS"/>
    <property type="match status" value="1"/>
</dbReference>
<dbReference type="InterPro" id="IPR050595">
    <property type="entry name" value="Bact_response_regulator"/>
</dbReference>
<evidence type="ECO:0000313" key="4">
    <source>
        <dbReference type="EMBL" id="MBO1319974.1"/>
    </source>
</evidence>
<gene>
    <name evidence="4" type="ORF">J3U88_15985</name>
</gene>
<dbReference type="Gene3D" id="3.30.450.20">
    <property type="entry name" value="PAS domain"/>
    <property type="match status" value="1"/>
</dbReference>
<dbReference type="RefSeq" id="WP_207859929.1">
    <property type="nucleotide sequence ID" value="NZ_JAFREP010000015.1"/>
</dbReference>
<keyword evidence="5" id="KW-1185">Reference proteome</keyword>
<dbReference type="InterPro" id="IPR000014">
    <property type="entry name" value="PAS"/>
</dbReference>
<sequence>MGGKATLLVVEDEVFTRKMMGLHLEKAGYRVRAVGNGREALDALEEQGVDMVLADVFMPEMDGPALLEAIRQTWSEQDLPVLMLTSVDDRDKIVEFFTAGANDCITKHKDPAVLLIKIKQHLELSSLRRYAQKAPTEREPEFREPNDGLWKWNLADGKIFFSPRWKGILGFQADELPDHLDTWFSRIHPADFERVSRALRAHQQQQSPHYEADYRVRLKGGNYHWVHDFGIAVFDRKEGRATHMVGAMSWILPRKEWERERKVIANELRVIRGLVHEITPHAHLDPDLHKAVEALGEHFDLLTSKMETLISDDD</sequence>
<feature type="modified residue" description="4-aspartylphosphate" evidence="2">
    <location>
        <position position="55"/>
    </location>
</feature>
<dbReference type="Pfam" id="PF00072">
    <property type="entry name" value="Response_reg"/>
    <property type="match status" value="1"/>
</dbReference>
<dbReference type="AlphaFoldDB" id="A0A8J7Q9M9"/>
<dbReference type="EMBL" id="JAFREP010000015">
    <property type="protein sequence ID" value="MBO1319974.1"/>
    <property type="molecule type" value="Genomic_DNA"/>
</dbReference>
<dbReference type="PANTHER" id="PTHR44591:SF3">
    <property type="entry name" value="RESPONSE REGULATORY DOMAIN-CONTAINING PROTEIN"/>
    <property type="match status" value="1"/>
</dbReference>
<evidence type="ECO:0000256" key="1">
    <source>
        <dbReference type="ARBA" id="ARBA00022553"/>
    </source>
</evidence>
<evidence type="ECO:0000256" key="2">
    <source>
        <dbReference type="PROSITE-ProRule" id="PRU00169"/>
    </source>
</evidence>
<dbReference type="InterPro" id="IPR035965">
    <property type="entry name" value="PAS-like_dom_sf"/>
</dbReference>
<dbReference type="InterPro" id="IPR001789">
    <property type="entry name" value="Sig_transdc_resp-reg_receiver"/>
</dbReference>
<dbReference type="GO" id="GO:0000160">
    <property type="term" value="P:phosphorelay signal transduction system"/>
    <property type="evidence" value="ECO:0007669"/>
    <property type="project" value="InterPro"/>
</dbReference>
<comment type="caution">
    <text evidence="4">The sequence shown here is derived from an EMBL/GenBank/DDBJ whole genome shotgun (WGS) entry which is preliminary data.</text>
</comment>
<protein>
    <submittedName>
        <fullName evidence="4">Response regulator</fullName>
    </submittedName>
</protein>
<dbReference type="Gene3D" id="3.40.50.2300">
    <property type="match status" value="1"/>
</dbReference>
<proteinExistence type="predicted"/>
<organism evidence="4 5">
    <name type="scientific">Acanthopleuribacter pedis</name>
    <dbReference type="NCBI Taxonomy" id="442870"/>
    <lineage>
        <taxon>Bacteria</taxon>
        <taxon>Pseudomonadati</taxon>
        <taxon>Acidobacteriota</taxon>
        <taxon>Holophagae</taxon>
        <taxon>Acanthopleuribacterales</taxon>
        <taxon>Acanthopleuribacteraceae</taxon>
        <taxon>Acanthopleuribacter</taxon>
    </lineage>
</organism>
<reference evidence="4" key="1">
    <citation type="submission" date="2021-03" db="EMBL/GenBank/DDBJ databases">
        <authorList>
            <person name="Wang G."/>
        </authorList>
    </citation>
    <scope>NUCLEOTIDE SEQUENCE</scope>
    <source>
        <strain evidence="4">KCTC 12899</strain>
    </source>
</reference>
<evidence type="ECO:0000313" key="5">
    <source>
        <dbReference type="Proteomes" id="UP000664417"/>
    </source>
</evidence>
<dbReference type="Pfam" id="PF08447">
    <property type="entry name" value="PAS_3"/>
    <property type="match status" value="1"/>
</dbReference>
<dbReference type="CDD" id="cd00130">
    <property type="entry name" value="PAS"/>
    <property type="match status" value="1"/>
</dbReference>
<dbReference type="SUPFAM" id="SSF55785">
    <property type="entry name" value="PYP-like sensor domain (PAS domain)"/>
    <property type="match status" value="1"/>
</dbReference>
<dbReference type="InterPro" id="IPR011006">
    <property type="entry name" value="CheY-like_superfamily"/>
</dbReference>
<dbReference type="CDD" id="cd17574">
    <property type="entry name" value="REC_OmpR"/>
    <property type="match status" value="1"/>
</dbReference>